<keyword evidence="2" id="KW-1185">Reference proteome</keyword>
<name>A0ACD1FXQ7_9EURO</name>
<reference evidence="1" key="1">
    <citation type="submission" date="2018-02" db="EMBL/GenBank/DDBJ databases">
        <title>The genomes of Aspergillus section Nigri reveals drivers in fungal speciation.</title>
        <authorList>
            <consortium name="DOE Joint Genome Institute"/>
            <person name="Vesth T.C."/>
            <person name="Nybo J."/>
            <person name="Theobald S."/>
            <person name="Brandl J."/>
            <person name="Frisvad J.C."/>
            <person name="Nielsen K.F."/>
            <person name="Lyhne E.K."/>
            <person name="Kogle M.E."/>
            <person name="Kuo A."/>
            <person name="Riley R."/>
            <person name="Clum A."/>
            <person name="Nolan M."/>
            <person name="Lipzen A."/>
            <person name="Salamov A."/>
            <person name="Henrissat B."/>
            <person name="Wiebenga A."/>
            <person name="De vries R.P."/>
            <person name="Grigoriev I.V."/>
            <person name="Mortensen U.H."/>
            <person name="Andersen M.R."/>
            <person name="Baker S.E."/>
        </authorList>
    </citation>
    <scope>NUCLEOTIDE SEQUENCE</scope>
    <source>
        <strain evidence="1">CBS 621.78</strain>
    </source>
</reference>
<proteinExistence type="predicted"/>
<evidence type="ECO:0000313" key="2">
    <source>
        <dbReference type="Proteomes" id="UP000249057"/>
    </source>
</evidence>
<dbReference type="Proteomes" id="UP000249057">
    <property type="component" value="Unassembled WGS sequence"/>
</dbReference>
<organism evidence="1 2">
    <name type="scientific">Aspergillus brunneoviolaceus CBS 621.78</name>
    <dbReference type="NCBI Taxonomy" id="1450534"/>
    <lineage>
        <taxon>Eukaryota</taxon>
        <taxon>Fungi</taxon>
        <taxon>Dikarya</taxon>
        <taxon>Ascomycota</taxon>
        <taxon>Pezizomycotina</taxon>
        <taxon>Eurotiomycetes</taxon>
        <taxon>Eurotiomycetidae</taxon>
        <taxon>Eurotiales</taxon>
        <taxon>Aspergillaceae</taxon>
        <taxon>Aspergillus</taxon>
        <taxon>Aspergillus subgen. Circumdati</taxon>
    </lineage>
</organism>
<protein>
    <submittedName>
        <fullName evidence="1">Uncharacterized protein</fullName>
    </submittedName>
</protein>
<evidence type="ECO:0000313" key="1">
    <source>
        <dbReference type="EMBL" id="RAH41737.1"/>
    </source>
</evidence>
<accession>A0ACD1FXQ7</accession>
<sequence>MGEEWQKKRGGEERLSNNKASSRPAVKGRACLNMISTGRKPLFHDAMFGGWMEQMGGWTGIGRWDARDRRGGEEFRACAGVSVPLSSGSEGFFGGPSENRISGVPEECSAPRTSAWAVNGLCPESQLHRCVSNDVGVVPINIRSRVCYWMCKF</sequence>
<gene>
    <name evidence="1" type="ORF">BO95DRAFT_256019</name>
</gene>
<dbReference type="EMBL" id="KZ825383">
    <property type="protein sequence ID" value="RAH41737.1"/>
    <property type="molecule type" value="Genomic_DNA"/>
</dbReference>